<dbReference type="VEuPathDB" id="FungiDB:UMAG_05750"/>
<dbReference type="Proteomes" id="UP000000561">
    <property type="component" value="Chromosome 16"/>
</dbReference>
<organism evidence="2 3">
    <name type="scientific">Mycosarcoma maydis</name>
    <name type="common">Corn smut fungus</name>
    <name type="synonym">Ustilago maydis</name>
    <dbReference type="NCBI Taxonomy" id="5270"/>
    <lineage>
        <taxon>Eukaryota</taxon>
        <taxon>Fungi</taxon>
        <taxon>Dikarya</taxon>
        <taxon>Basidiomycota</taxon>
        <taxon>Ustilaginomycotina</taxon>
        <taxon>Ustilaginomycetes</taxon>
        <taxon>Ustilaginales</taxon>
        <taxon>Ustilaginaceae</taxon>
        <taxon>Mycosarcoma</taxon>
    </lineage>
</organism>
<feature type="compositionally biased region" description="Basic residues" evidence="1">
    <location>
        <begin position="1"/>
        <end position="11"/>
    </location>
</feature>
<feature type="compositionally biased region" description="Basic and acidic residues" evidence="1">
    <location>
        <begin position="297"/>
        <end position="314"/>
    </location>
</feature>
<keyword evidence="3" id="KW-1185">Reference proteome</keyword>
<dbReference type="OrthoDB" id="2556454at2759"/>
<name>A0A0D1DWS6_MYCMD</name>
<feature type="region of interest" description="Disordered" evidence="1">
    <location>
        <begin position="176"/>
        <end position="199"/>
    </location>
</feature>
<feature type="compositionally biased region" description="Basic residues" evidence="1">
    <location>
        <begin position="315"/>
        <end position="325"/>
    </location>
</feature>
<reference evidence="2 3" key="1">
    <citation type="journal article" date="2006" name="Nature">
        <title>Insights from the genome of the biotrophic fungal plant pathogen Ustilago maydis.</title>
        <authorList>
            <person name="Kamper J."/>
            <person name="Kahmann R."/>
            <person name="Bolker M."/>
            <person name="Ma L.J."/>
            <person name="Brefort T."/>
            <person name="Saville B.J."/>
            <person name="Banuett F."/>
            <person name="Kronstad J.W."/>
            <person name="Gold S.E."/>
            <person name="Muller O."/>
            <person name="Perlin M.H."/>
            <person name="Wosten H.A."/>
            <person name="de Vries R."/>
            <person name="Ruiz-Herrera J."/>
            <person name="Reynaga-Pena C.G."/>
            <person name="Snetselaar K."/>
            <person name="McCann M."/>
            <person name="Perez-Martin J."/>
            <person name="Feldbrugge M."/>
            <person name="Basse C.W."/>
            <person name="Steinberg G."/>
            <person name="Ibeas J.I."/>
            <person name="Holloman W."/>
            <person name="Guzman P."/>
            <person name="Farman M."/>
            <person name="Stajich J.E."/>
            <person name="Sentandreu R."/>
            <person name="Gonzalez-Prieto J.M."/>
            <person name="Kennell J.C."/>
            <person name="Molina L."/>
            <person name="Schirawski J."/>
            <person name="Mendoza-Mendoza A."/>
            <person name="Greilinger D."/>
            <person name="Munch K."/>
            <person name="Rossel N."/>
            <person name="Scherer M."/>
            <person name="Vranes M."/>
            <person name="Ladendorf O."/>
            <person name="Vincon V."/>
            <person name="Fuchs U."/>
            <person name="Sandrock B."/>
            <person name="Meng S."/>
            <person name="Ho E.C."/>
            <person name="Cahill M.J."/>
            <person name="Boyce K.J."/>
            <person name="Klose J."/>
            <person name="Klosterman S.J."/>
            <person name="Deelstra H.J."/>
            <person name="Ortiz-Castellanos L."/>
            <person name="Li W."/>
            <person name="Sanchez-Alonso P."/>
            <person name="Schreier P.H."/>
            <person name="Hauser-Hahn I."/>
            <person name="Vaupel M."/>
            <person name="Koopmann E."/>
            <person name="Friedrich G."/>
            <person name="Voss H."/>
            <person name="Schluter T."/>
            <person name="Margolis J."/>
            <person name="Platt D."/>
            <person name="Swimmer C."/>
            <person name="Gnirke A."/>
            <person name="Chen F."/>
            <person name="Vysotskaia V."/>
            <person name="Mannhaupt G."/>
            <person name="Guldener U."/>
            <person name="Munsterkotter M."/>
            <person name="Haase D."/>
            <person name="Oesterheld M."/>
            <person name="Mewes H.W."/>
            <person name="Mauceli E.W."/>
            <person name="DeCaprio D."/>
            <person name="Wade C.M."/>
            <person name="Butler J."/>
            <person name="Young S."/>
            <person name="Jaffe D.B."/>
            <person name="Calvo S."/>
            <person name="Nusbaum C."/>
            <person name="Galagan J."/>
            <person name="Birren B.W."/>
        </authorList>
    </citation>
    <scope>NUCLEOTIDE SEQUENCE [LARGE SCALE GENOMIC DNA]</scope>
    <source>
        <strain evidence="3">DSM 14603 / FGSC 9021 / UM521</strain>
    </source>
</reference>
<feature type="region of interest" description="Disordered" evidence="1">
    <location>
        <begin position="1"/>
        <end position="84"/>
    </location>
</feature>
<sequence>MPVAKSRMRPQRAREGSVGNEQPWTPGAEPRPKRRRNTTIPSPSSSSSSFIEREKTDNVRLGSTASEAYDELSKEAVESPENATQMPHRIVVGHLGDVINANLSTQSNQSKATTHQKKAASGEENQAETLYMKQHFDQLTADLAGSQSERNTMVQRLHWLEADLKRIDPAEPSAFAEEKRALPPFQPQPKRGGGSKPNRILEAPFRRELRRRMGLGSKDPLPHFEANPPSLYGVPVLRIDWSKPATAYAGLVQEIVTRITERDASARQRVEELGGLRAAIDVCLASLSRLIKEWHQQQRDAINPDRRHARDASRRRNTRVKKKCDKRTAALLRDDTLRRRYHYTNFTIPQAASVEATDVEATNDSDNEAETKSLEPSIGRINRLAGVGVGGGKGGQQRIAAMRKLVPCWRSLELHQALQQVDERMEANKAAQPWLPAQLRQRLEPWPVQYPPIDTATEPLPSCIERWMVSFEFARLFPESVANVSRNKIHPATTNSTILDPDQWGQHPPYEVYHSDHRHSGATGPFDGWKDRNMD</sequence>
<feature type="compositionally biased region" description="Polar residues" evidence="1">
    <location>
        <begin position="104"/>
        <end position="113"/>
    </location>
</feature>
<accession>A0A0D1DWS6</accession>
<evidence type="ECO:0000313" key="3">
    <source>
        <dbReference type="Proteomes" id="UP000000561"/>
    </source>
</evidence>
<gene>
    <name evidence="2" type="ORF">UMAG_05750</name>
</gene>
<feature type="region of interest" description="Disordered" evidence="1">
    <location>
        <begin position="492"/>
        <end position="535"/>
    </location>
</feature>
<dbReference type="AlphaFoldDB" id="A0A0D1DWS6"/>
<dbReference type="KEGG" id="uma:UMAG_05750"/>
<protein>
    <submittedName>
        <fullName evidence="2">Uncharacterized protein</fullName>
    </submittedName>
</protein>
<dbReference type="InParanoid" id="A0A0D1DWS6"/>
<dbReference type="GeneID" id="23565553"/>
<evidence type="ECO:0000256" key="1">
    <source>
        <dbReference type="SAM" id="MobiDB-lite"/>
    </source>
</evidence>
<feature type="region of interest" description="Disordered" evidence="1">
    <location>
        <begin position="297"/>
        <end position="325"/>
    </location>
</feature>
<dbReference type="EMBL" id="CM003155">
    <property type="protein sequence ID" value="KIS66970.1"/>
    <property type="molecule type" value="Genomic_DNA"/>
</dbReference>
<dbReference type="eggNOG" id="ENOG502R306">
    <property type="taxonomic scope" value="Eukaryota"/>
</dbReference>
<evidence type="ECO:0000313" key="2">
    <source>
        <dbReference type="EMBL" id="KIS66970.1"/>
    </source>
</evidence>
<feature type="region of interest" description="Disordered" evidence="1">
    <location>
        <begin position="104"/>
        <end position="123"/>
    </location>
</feature>
<dbReference type="RefSeq" id="XP_011391491.1">
    <property type="nucleotide sequence ID" value="XM_011393189.1"/>
</dbReference>
<proteinExistence type="predicted"/>